<feature type="region of interest" description="Disordered" evidence="1">
    <location>
        <begin position="522"/>
        <end position="574"/>
    </location>
</feature>
<evidence type="ECO:0000256" key="1">
    <source>
        <dbReference type="SAM" id="MobiDB-lite"/>
    </source>
</evidence>
<feature type="region of interest" description="Disordered" evidence="1">
    <location>
        <begin position="134"/>
        <end position="161"/>
    </location>
</feature>
<feature type="compositionally biased region" description="Basic residues" evidence="1">
    <location>
        <begin position="564"/>
        <end position="574"/>
    </location>
</feature>
<dbReference type="AlphaFoldDB" id="A0A4P7NTI9"/>
<gene>
    <name evidence="2" type="ORF">PoMZ_12810</name>
</gene>
<protein>
    <submittedName>
        <fullName evidence="2">Uncharacterized protein</fullName>
    </submittedName>
</protein>
<feature type="compositionally biased region" description="Low complexity" evidence="1">
    <location>
        <begin position="528"/>
        <end position="537"/>
    </location>
</feature>
<feature type="region of interest" description="Disordered" evidence="1">
    <location>
        <begin position="198"/>
        <end position="227"/>
    </location>
</feature>
<evidence type="ECO:0000313" key="2">
    <source>
        <dbReference type="EMBL" id="QBZ65844.1"/>
    </source>
</evidence>
<evidence type="ECO:0000313" key="3">
    <source>
        <dbReference type="Proteomes" id="UP000294847"/>
    </source>
</evidence>
<dbReference type="EMBL" id="CP034210">
    <property type="protein sequence ID" value="QBZ65844.1"/>
    <property type="molecule type" value="Genomic_DNA"/>
</dbReference>
<organism evidence="2 3">
    <name type="scientific">Pyricularia oryzae</name>
    <name type="common">Rice blast fungus</name>
    <name type="synonym">Magnaporthe oryzae</name>
    <dbReference type="NCBI Taxonomy" id="318829"/>
    <lineage>
        <taxon>Eukaryota</taxon>
        <taxon>Fungi</taxon>
        <taxon>Dikarya</taxon>
        <taxon>Ascomycota</taxon>
        <taxon>Pezizomycotina</taxon>
        <taxon>Sordariomycetes</taxon>
        <taxon>Sordariomycetidae</taxon>
        <taxon>Magnaporthales</taxon>
        <taxon>Pyriculariaceae</taxon>
        <taxon>Pyricularia</taxon>
    </lineage>
</organism>
<dbReference type="PANTHER" id="PTHR13379:SF0">
    <property type="entry name" value="UPF0415 PROTEIN C7ORF25"/>
    <property type="match status" value="1"/>
</dbReference>
<dbReference type="InterPro" id="IPR010733">
    <property type="entry name" value="DUF1308"/>
</dbReference>
<dbReference type="PANTHER" id="PTHR13379">
    <property type="entry name" value="UNCHARACTERIZED DUF1308"/>
    <property type="match status" value="1"/>
</dbReference>
<accession>A0A4P7NTI9</accession>
<dbReference type="Pfam" id="PF07000">
    <property type="entry name" value="DUF1308"/>
    <property type="match status" value="1"/>
</dbReference>
<name>A0A4P7NTI9_PYROR</name>
<reference evidence="2 3" key="1">
    <citation type="journal article" date="2019" name="Mol. Biol. Evol.">
        <title>Blast fungal genomes show frequent chromosomal changes, gene gains and losses, and effector gene turnover.</title>
        <authorList>
            <person name="Gomez Luciano L.B."/>
            <person name="Jason Tsai I."/>
            <person name="Chuma I."/>
            <person name="Tosa Y."/>
            <person name="Chen Y.H."/>
            <person name="Li J.Y."/>
            <person name="Li M.Y."/>
            <person name="Jade Lu M.Y."/>
            <person name="Nakayashiki H."/>
            <person name="Li W.H."/>
        </authorList>
    </citation>
    <scope>NUCLEOTIDE SEQUENCE [LARGE SCALE GENOMIC DNA]</scope>
    <source>
        <strain evidence="2">MZ5-1-6</strain>
    </source>
</reference>
<sequence length="574" mass="63660">MAATPNHNDAIILEFEDMRRRSDILLDELQKLEELGNPNSRDLILPGQLQNGWLTVPGIRPMVNRVKSETLSLERALEDYKKRLSSDSEDDLELARKRLRSRLVSCNLPSAEAQWDVIKRCSDLRAVGQQFSRTMALTHGGKPRPQSLNDQKRESRKPVPPGQLALVDAIVDGGAEWIRVMSITESRLLEEMAAGGWDWGCEDSDDEDQDTSGATGTGGNDDGDDDDEMEISIVKTVKGLVQAAEIHQATSPGASGTGSGETRIHVVLTRIREGSQPEIDRLLRHARRMGRGNIKVIIDGTDSGICSEPIPPLERALQNLVPYSGSPEKYLTEKINLDASTMIALISDISHAQIEVQDWHRKDIQKQIQEEDSGSNATVAKFLYPLLVDRELVCTLGAAQRVWDIVSMMGTGGEPSRTALLIPRPGQDLELTEEESLKKFREHCVHPVPDGLRLPIKIIDAKMAERWEGLVEEKKLPEVVRSIAKDLLNEVNMESFLYGWEAGITTVTANGSLAQQIGRALEEDQTQRRQTQQGEEGSNPPPPAPLILVHSVRRSLGAKGQPRERRKTNGRAKE</sequence>
<proteinExistence type="predicted"/>
<dbReference type="Proteomes" id="UP000294847">
    <property type="component" value="Chromosome 7"/>
</dbReference>
<feature type="compositionally biased region" description="Acidic residues" evidence="1">
    <location>
        <begin position="200"/>
        <end position="210"/>
    </location>
</feature>